<evidence type="ECO:0000313" key="3">
    <source>
        <dbReference type="Proteomes" id="UP000036202"/>
    </source>
</evidence>
<sequence>MDYQYVPTHLEEWISKEYIKRQILTPEDLTIDNIAECFHLDVIIRDGRVYSVEIDGEFVIFLRDEENPQRQKEKFFHELCHILIHSGRQTNMPLLLRELQENQAENFVKYASLPYHMLSYIKEDDVYYTSELFNISVNICRDRMFSVQARKPYKRGYIFHQLVPALSRC</sequence>
<keyword evidence="3" id="KW-1185">Reference proteome</keyword>
<dbReference type="KEGG" id="beo:BEH_11550"/>
<proteinExistence type="predicted"/>
<name>A0A2S1LZD6_9BACI</name>
<dbReference type="RefSeq" id="WP_048896785.1">
    <property type="nucleotide sequence ID" value="NZ_CP011974.1"/>
</dbReference>
<dbReference type="InterPro" id="IPR010359">
    <property type="entry name" value="IrrE_HExxH"/>
</dbReference>
<dbReference type="OrthoDB" id="2417909at2"/>
<dbReference type="Proteomes" id="UP000036202">
    <property type="component" value="Chromosome"/>
</dbReference>
<feature type="domain" description="IrrE N-terminal-like" evidence="1">
    <location>
        <begin position="57"/>
        <end position="140"/>
    </location>
</feature>
<evidence type="ECO:0000313" key="2">
    <source>
        <dbReference type="EMBL" id="AWG44183.1"/>
    </source>
</evidence>
<reference evidence="3" key="2">
    <citation type="submission" date="2015-06" db="EMBL/GenBank/DDBJ databases">
        <title>Genome Sequence of Bacillus endophyticus and Analysis of its Companion Mechanism in the Ketogulonigenium vulgare-Bacillus strain Consortium.</title>
        <authorList>
            <person name="Jia N."/>
            <person name="Du J."/>
            <person name="Ding M.-Z."/>
            <person name="Gao F."/>
            <person name="Yuan Y.-J."/>
        </authorList>
    </citation>
    <scope>NUCLEOTIDE SEQUENCE [LARGE SCALE GENOMIC DNA]</scope>
    <source>
        <strain evidence="3">Hbe603</strain>
    </source>
</reference>
<protein>
    <recommendedName>
        <fullName evidence="1">IrrE N-terminal-like domain-containing protein</fullName>
    </recommendedName>
</protein>
<dbReference type="Pfam" id="PF06114">
    <property type="entry name" value="Peptidase_M78"/>
    <property type="match status" value="1"/>
</dbReference>
<organism evidence="2 3">
    <name type="scientific">Priestia filamentosa</name>
    <dbReference type="NCBI Taxonomy" id="1402861"/>
    <lineage>
        <taxon>Bacteria</taxon>
        <taxon>Bacillati</taxon>
        <taxon>Bacillota</taxon>
        <taxon>Bacilli</taxon>
        <taxon>Bacillales</taxon>
        <taxon>Bacillaceae</taxon>
        <taxon>Priestia</taxon>
    </lineage>
</organism>
<dbReference type="EMBL" id="CP011974">
    <property type="protein sequence ID" value="AWG44183.1"/>
    <property type="molecule type" value="Genomic_DNA"/>
</dbReference>
<dbReference type="AlphaFoldDB" id="A0A2S1LZD6"/>
<reference evidence="2 3" key="1">
    <citation type="journal article" date="2015" name="PLoS ONE">
        <title>Genome Sequence of Bacillus endophyticus and Analysis of Its Companion Mechanism in the Ketogulonigenium vulgare-Bacillus Strain Consortium.</title>
        <authorList>
            <person name="Jia N."/>
            <person name="Du J."/>
            <person name="Ding M.Z."/>
            <person name="Gao F."/>
            <person name="Yuan Y.J."/>
        </authorList>
    </citation>
    <scope>NUCLEOTIDE SEQUENCE [LARGE SCALE GENOMIC DNA]</scope>
    <source>
        <strain evidence="2 3">Hbe603</strain>
    </source>
</reference>
<accession>A0A2S1LZD6</accession>
<gene>
    <name evidence="2" type="ORF">BEH_11550</name>
</gene>
<evidence type="ECO:0000259" key="1">
    <source>
        <dbReference type="Pfam" id="PF06114"/>
    </source>
</evidence>